<dbReference type="CDD" id="cd06171">
    <property type="entry name" value="Sigma70_r4"/>
    <property type="match status" value="1"/>
</dbReference>
<feature type="domain" description="RNA polymerase sigma factor 70 region 4 type 2" evidence="7">
    <location>
        <begin position="115"/>
        <end position="165"/>
    </location>
</feature>
<keyword evidence="4" id="KW-0238">DNA-binding</keyword>
<dbReference type="InterPro" id="IPR013324">
    <property type="entry name" value="RNA_pol_sigma_r3/r4-like"/>
</dbReference>
<dbReference type="Pfam" id="PF04542">
    <property type="entry name" value="Sigma70_r2"/>
    <property type="match status" value="1"/>
</dbReference>
<evidence type="ECO:0000256" key="3">
    <source>
        <dbReference type="ARBA" id="ARBA00023082"/>
    </source>
</evidence>
<reference evidence="8 9" key="1">
    <citation type="submission" date="2023-07" db="EMBL/GenBank/DDBJ databases">
        <title>Genomic Encyclopedia of Type Strains, Phase IV (KMG-IV): sequencing the most valuable type-strain genomes for metagenomic binning, comparative biology and taxonomic classification.</title>
        <authorList>
            <person name="Goeker M."/>
        </authorList>
    </citation>
    <scope>NUCLEOTIDE SEQUENCE [LARGE SCALE GENOMIC DNA]</scope>
    <source>
        <strain evidence="8 9">DSM 9768</strain>
    </source>
</reference>
<dbReference type="InterPro" id="IPR013249">
    <property type="entry name" value="RNA_pol_sigma70_r4_t2"/>
</dbReference>
<evidence type="ECO:0000256" key="1">
    <source>
        <dbReference type="ARBA" id="ARBA00010641"/>
    </source>
</evidence>
<comment type="similarity">
    <text evidence="1">Belongs to the sigma-70 factor family. ECF subfamily.</text>
</comment>
<keyword evidence="3" id="KW-0731">Sigma factor</keyword>
<dbReference type="InterPro" id="IPR039425">
    <property type="entry name" value="RNA_pol_sigma-70-like"/>
</dbReference>
<evidence type="ECO:0000313" key="8">
    <source>
        <dbReference type="EMBL" id="MDQ0257982.1"/>
    </source>
</evidence>
<evidence type="ECO:0000256" key="2">
    <source>
        <dbReference type="ARBA" id="ARBA00023015"/>
    </source>
</evidence>
<dbReference type="Pfam" id="PF08281">
    <property type="entry name" value="Sigma70_r4_2"/>
    <property type="match status" value="1"/>
</dbReference>
<dbReference type="InterPro" id="IPR013325">
    <property type="entry name" value="RNA_pol_sigma_r2"/>
</dbReference>
<evidence type="ECO:0000259" key="6">
    <source>
        <dbReference type="Pfam" id="PF04542"/>
    </source>
</evidence>
<dbReference type="SUPFAM" id="SSF88659">
    <property type="entry name" value="Sigma3 and sigma4 domains of RNA polymerase sigma factors"/>
    <property type="match status" value="1"/>
</dbReference>
<dbReference type="PANTHER" id="PTHR43133">
    <property type="entry name" value="RNA POLYMERASE ECF-TYPE SIGMA FACTO"/>
    <property type="match status" value="1"/>
</dbReference>
<proteinExistence type="inferred from homology"/>
<comment type="caution">
    <text evidence="8">The sequence shown here is derived from an EMBL/GenBank/DDBJ whole genome shotgun (WGS) entry which is preliminary data.</text>
</comment>
<dbReference type="Gene3D" id="1.10.1740.10">
    <property type="match status" value="1"/>
</dbReference>
<dbReference type="EMBL" id="JAUSUG010000039">
    <property type="protein sequence ID" value="MDQ0257982.1"/>
    <property type="molecule type" value="Genomic_DNA"/>
</dbReference>
<dbReference type="NCBIfam" id="TIGR02937">
    <property type="entry name" value="sigma70-ECF"/>
    <property type="match status" value="1"/>
</dbReference>
<keyword evidence="9" id="KW-1185">Reference proteome</keyword>
<dbReference type="PANTHER" id="PTHR43133:SF8">
    <property type="entry name" value="RNA POLYMERASE SIGMA FACTOR HI_1459-RELATED"/>
    <property type="match status" value="1"/>
</dbReference>
<organism evidence="8 9">
    <name type="scientific">Evansella vedderi</name>
    <dbReference type="NCBI Taxonomy" id="38282"/>
    <lineage>
        <taxon>Bacteria</taxon>
        <taxon>Bacillati</taxon>
        <taxon>Bacillota</taxon>
        <taxon>Bacilli</taxon>
        <taxon>Bacillales</taxon>
        <taxon>Bacillaceae</taxon>
        <taxon>Evansella</taxon>
    </lineage>
</organism>
<dbReference type="Proteomes" id="UP001230005">
    <property type="component" value="Unassembled WGS sequence"/>
</dbReference>
<name>A0ABU0A4N0_9BACI</name>
<evidence type="ECO:0000256" key="4">
    <source>
        <dbReference type="ARBA" id="ARBA00023125"/>
    </source>
</evidence>
<dbReference type="InterPro" id="IPR036388">
    <property type="entry name" value="WH-like_DNA-bd_sf"/>
</dbReference>
<gene>
    <name evidence="8" type="ORF">J2S74_005445</name>
</gene>
<evidence type="ECO:0000313" key="9">
    <source>
        <dbReference type="Proteomes" id="UP001230005"/>
    </source>
</evidence>
<feature type="domain" description="RNA polymerase sigma-70 region 2" evidence="6">
    <location>
        <begin position="24"/>
        <end position="90"/>
    </location>
</feature>
<sequence length="176" mass="20611">MSSREEELMVAYQAGDKRALEQIYMLLQPALYSFVYRYTREEQLSIDIVQDCFVKLQQYKDDYEPSKGKLKPYLFQIAYRIMVTKLNRRKKLQTFFPFLVPTTKESLDHTDRITIRKAVANLPEIQRAVIILFYYHDMSQVEIAEILGIPKGTVKSRLHHAIQTLKKKLGGDFLGS</sequence>
<dbReference type="InterPro" id="IPR007627">
    <property type="entry name" value="RNA_pol_sigma70_r2"/>
</dbReference>
<evidence type="ECO:0000256" key="5">
    <source>
        <dbReference type="ARBA" id="ARBA00023163"/>
    </source>
</evidence>
<keyword evidence="2" id="KW-0805">Transcription regulation</keyword>
<protein>
    <submittedName>
        <fullName evidence="8">RNA polymerase sigma-70 factor (ECF subfamily)</fullName>
    </submittedName>
</protein>
<dbReference type="Gene3D" id="1.10.10.10">
    <property type="entry name" value="Winged helix-like DNA-binding domain superfamily/Winged helix DNA-binding domain"/>
    <property type="match status" value="1"/>
</dbReference>
<dbReference type="InterPro" id="IPR014284">
    <property type="entry name" value="RNA_pol_sigma-70_dom"/>
</dbReference>
<keyword evidence="5" id="KW-0804">Transcription</keyword>
<accession>A0ABU0A4N0</accession>
<evidence type="ECO:0000259" key="7">
    <source>
        <dbReference type="Pfam" id="PF08281"/>
    </source>
</evidence>
<dbReference type="SUPFAM" id="SSF88946">
    <property type="entry name" value="Sigma2 domain of RNA polymerase sigma factors"/>
    <property type="match status" value="1"/>
</dbReference>